<dbReference type="Proteomes" id="UP000316905">
    <property type="component" value="Unassembled WGS sequence"/>
</dbReference>
<feature type="chain" id="PRO_5022051792" description="PEGA domain-containing protein" evidence="2">
    <location>
        <begin position="26"/>
        <end position="167"/>
    </location>
</feature>
<feature type="signal peptide" evidence="2">
    <location>
        <begin position="1"/>
        <end position="25"/>
    </location>
</feature>
<proteinExistence type="predicted"/>
<protein>
    <recommendedName>
        <fullName evidence="5">PEGA domain-containing protein</fullName>
    </recommendedName>
</protein>
<dbReference type="EMBL" id="VLKY01000005">
    <property type="protein sequence ID" value="TWI54953.1"/>
    <property type="molecule type" value="Genomic_DNA"/>
</dbReference>
<dbReference type="AlphaFoldDB" id="A0A562QE25"/>
<evidence type="ECO:0000256" key="1">
    <source>
        <dbReference type="SAM" id="Phobius"/>
    </source>
</evidence>
<accession>A0A562QE25</accession>
<gene>
    <name evidence="3" type="ORF">IQ22_01860</name>
</gene>
<evidence type="ECO:0008006" key="5">
    <source>
        <dbReference type="Google" id="ProtNLM"/>
    </source>
</evidence>
<keyword evidence="1" id="KW-1133">Transmembrane helix</keyword>
<organism evidence="3 4">
    <name type="scientific">Pseudomonas duriflava</name>
    <dbReference type="NCBI Taxonomy" id="459528"/>
    <lineage>
        <taxon>Bacteria</taxon>
        <taxon>Pseudomonadati</taxon>
        <taxon>Pseudomonadota</taxon>
        <taxon>Gammaproteobacteria</taxon>
        <taxon>Pseudomonadales</taxon>
        <taxon>Pseudomonadaceae</taxon>
        <taxon>Pseudomonas</taxon>
    </lineage>
</organism>
<sequence length="167" mass="17519">MNIFRKTLGLAVTLTAVLTSGCASIVGDSKYPVAVSTTPSGASYTIKNHAGQVVHSGTTPNTVVLKSGRGYFKGETYTVTFHKDGYADTTTTLNSSLSGWYWGNILFGGLIGMLIVDPLTGAMYKLPDDTNSNLGSPVAAQGAGPDLTLMSIDELPESARAKLVRIN</sequence>
<keyword evidence="1" id="KW-0812">Transmembrane</keyword>
<feature type="transmembrane region" description="Helical" evidence="1">
    <location>
        <begin position="99"/>
        <end position="116"/>
    </location>
</feature>
<evidence type="ECO:0000313" key="4">
    <source>
        <dbReference type="Proteomes" id="UP000316905"/>
    </source>
</evidence>
<evidence type="ECO:0000256" key="2">
    <source>
        <dbReference type="SAM" id="SignalP"/>
    </source>
</evidence>
<keyword evidence="1" id="KW-0472">Membrane</keyword>
<reference evidence="3 4" key="1">
    <citation type="journal article" date="2015" name="Stand. Genomic Sci.">
        <title>Genomic Encyclopedia of Bacterial and Archaeal Type Strains, Phase III: the genomes of soil and plant-associated and newly described type strains.</title>
        <authorList>
            <person name="Whitman W.B."/>
            <person name="Woyke T."/>
            <person name="Klenk H.P."/>
            <person name="Zhou Y."/>
            <person name="Lilburn T.G."/>
            <person name="Beck B.J."/>
            <person name="De Vos P."/>
            <person name="Vandamme P."/>
            <person name="Eisen J.A."/>
            <person name="Garrity G."/>
            <person name="Hugenholtz P."/>
            <person name="Kyrpides N.C."/>
        </authorList>
    </citation>
    <scope>NUCLEOTIDE SEQUENCE [LARGE SCALE GENOMIC DNA]</scope>
    <source>
        <strain evidence="3 4">CGMCC 1.6858</strain>
    </source>
</reference>
<comment type="caution">
    <text evidence="3">The sequence shown here is derived from an EMBL/GenBank/DDBJ whole genome shotgun (WGS) entry which is preliminary data.</text>
</comment>
<name>A0A562QE25_9PSED</name>
<evidence type="ECO:0000313" key="3">
    <source>
        <dbReference type="EMBL" id="TWI54953.1"/>
    </source>
</evidence>
<keyword evidence="4" id="KW-1185">Reference proteome</keyword>
<dbReference type="RefSeq" id="WP_244309044.1">
    <property type="nucleotide sequence ID" value="NZ_VLKY01000005.1"/>
</dbReference>
<dbReference type="PROSITE" id="PS51257">
    <property type="entry name" value="PROKAR_LIPOPROTEIN"/>
    <property type="match status" value="1"/>
</dbReference>
<keyword evidence="2" id="KW-0732">Signal</keyword>